<evidence type="ECO:0000256" key="1">
    <source>
        <dbReference type="ARBA" id="ARBA00004651"/>
    </source>
</evidence>
<dbReference type="Proteomes" id="UP000320888">
    <property type="component" value="Unassembled WGS sequence"/>
</dbReference>
<dbReference type="OrthoDB" id="3175972at2"/>
<evidence type="ECO:0000256" key="3">
    <source>
        <dbReference type="ARBA" id="ARBA00022692"/>
    </source>
</evidence>
<dbReference type="PANTHER" id="PTHR30086:SF20">
    <property type="entry name" value="ARGININE EXPORTER PROTEIN ARGO-RELATED"/>
    <property type="match status" value="1"/>
</dbReference>
<keyword evidence="4 7" id="KW-1133">Transmembrane helix</keyword>
<dbReference type="Pfam" id="PF01810">
    <property type="entry name" value="LysE"/>
    <property type="match status" value="1"/>
</dbReference>
<dbReference type="GO" id="GO:0015171">
    <property type="term" value="F:amino acid transmembrane transporter activity"/>
    <property type="evidence" value="ECO:0007669"/>
    <property type="project" value="TreeGrafter"/>
</dbReference>
<name>A0A553ZNJ9_9ACTN</name>
<dbReference type="AlphaFoldDB" id="A0A553ZNJ9"/>
<evidence type="ECO:0000256" key="6">
    <source>
        <dbReference type="SAM" id="MobiDB-lite"/>
    </source>
</evidence>
<dbReference type="InterPro" id="IPR001123">
    <property type="entry name" value="LeuE-type"/>
</dbReference>
<dbReference type="PANTHER" id="PTHR30086">
    <property type="entry name" value="ARGININE EXPORTER PROTEIN ARGO"/>
    <property type="match status" value="1"/>
</dbReference>
<sequence>MPCPDSPWSRARHRPDRVRPRTSQGAAVPGLLFLSTSLLVIATPGPDAALVTQLVLHTGARRQAAVAAVGMITAGALHGVLALTGVALLLRTDPRLLTALQWCGAVVMLVWGLRAVRAAARGPGAADVGAGPEAGTGPGAGAGAGGGPGCRSGAGPEAGPGHEAGLGSGAPGRGLGSASGLGSLSPAPPVAPAARRYFWTGMLCTGGNPKVGLFLLAYLPQFVPPGAPWALSMGVLTGVYLALAALWLTCVISAVHLLHGLARSRRRAPRVPGRGLRLVDGVVGVVFISFAIRLAWH</sequence>
<evidence type="ECO:0000313" key="8">
    <source>
        <dbReference type="EMBL" id="TSB43041.1"/>
    </source>
</evidence>
<evidence type="ECO:0000256" key="2">
    <source>
        <dbReference type="ARBA" id="ARBA00022475"/>
    </source>
</evidence>
<comment type="subcellular location">
    <subcellularLocation>
        <location evidence="1">Cell membrane</location>
        <topology evidence="1">Multi-pass membrane protein</topology>
    </subcellularLocation>
</comment>
<feature type="compositionally biased region" description="Gly residues" evidence="6">
    <location>
        <begin position="132"/>
        <end position="169"/>
    </location>
</feature>
<gene>
    <name evidence="8" type="ORF">FNZ23_06625</name>
</gene>
<comment type="caution">
    <text evidence="8">The sequence shown here is derived from an EMBL/GenBank/DDBJ whole genome shotgun (WGS) entry which is preliminary data.</text>
</comment>
<feature type="transmembrane region" description="Helical" evidence="7">
    <location>
        <begin position="197"/>
        <end position="219"/>
    </location>
</feature>
<evidence type="ECO:0000256" key="4">
    <source>
        <dbReference type="ARBA" id="ARBA00022989"/>
    </source>
</evidence>
<evidence type="ECO:0000256" key="5">
    <source>
        <dbReference type="ARBA" id="ARBA00023136"/>
    </source>
</evidence>
<dbReference type="GO" id="GO:0005886">
    <property type="term" value="C:plasma membrane"/>
    <property type="evidence" value="ECO:0007669"/>
    <property type="project" value="UniProtKB-SubCell"/>
</dbReference>
<feature type="transmembrane region" description="Helical" evidence="7">
    <location>
        <begin position="239"/>
        <end position="258"/>
    </location>
</feature>
<organism evidence="8 9">
    <name type="scientific">Streptomyces benahoarensis</name>
    <dbReference type="NCBI Taxonomy" id="2595054"/>
    <lineage>
        <taxon>Bacteria</taxon>
        <taxon>Bacillati</taxon>
        <taxon>Actinomycetota</taxon>
        <taxon>Actinomycetes</taxon>
        <taxon>Kitasatosporales</taxon>
        <taxon>Streptomycetaceae</taxon>
        <taxon>Streptomyces</taxon>
    </lineage>
</organism>
<protein>
    <submittedName>
        <fullName evidence="8">LysE family translocator</fullName>
    </submittedName>
</protein>
<proteinExistence type="predicted"/>
<feature type="region of interest" description="Disordered" evidence="6">
    <location>
        <begin position="1"/>
        <end position="23"/>
    </location>
</feature>
<feature type="transmembrane region" description="Helical" evidence="7">
    <location>
        <begin position="96"/>
        <end position="113"/>
    </location>
</feature>
<feature type="region of interest" description="Disordered" evidence="6">
    <location>
        <begin position="125"/>
        <end position="169"/>
    </location>
</feature>
<feature type="transmembrane region" description="Helical" evidence="7">
    <location>
        <begin position="26"/>
        <end position="43"/>
    </location>
</feature>
<reference evidence="8 9" key="1">
    <citation type="submission" date="2019-07" db="EMBL/GenBank/DDBJ databases">
        <title>Draft genome for Streptomyces benahoarensis MZ03-48.</title>
        <authorList>
            <person name="Gonzalez-Pimentel J.L."/>
        </authorList>
    </citation>
    <scope>NUCLEOTIDE SEQUENCE [LARGE SCALE GENOMIC DNA]</scope>
    <source>
        <strain evidence="8 9">MZ03-48</strain>
    </source>
</reference>
<keyword evidence="5 7" id="KW-0472">Membrane</keyword>
<evidence type="ECO:0000313" key="9">
    <source>
        <dbReference type="Proteomes" id="UP000320888"/>
    </source>
</evidence>
<feature type="transmembrane region" description="Helical" evidence="7">
    <location>
        <begin position="278"/>
        <end position="296"/>
    </location>
</feature>
<keyword evidence="2" id="KW-1003">Cell membrane</keyword>
<evidence type="ECO:0000256" key="7">
    <source>
        <dbReference type="SAM" id="Phobius"/>
    </source>
</evidence>
<accession>A0A553ZNJ9</accession>
<keyword evidence="3 7" id="KW-0812">Transmembrane</keyword>
<keyword evidence="9" id="KW-1185">Reference proteome</keyword>
<dbReference type="EMBL" id="VKLS01000044">
    <property type="protein sequence ID" value="TSB43041.1"/>
    <property type="molecule type" value="Genomic_DNA"/>
</dbReference>
<feature type="transmembrane region" description="Helical" evidence="7">
    <location>
        <begin position="64"/>
        <end position="90"/>
    </location>
</feature>